<name>A0A6J0VAI9_9SAUR</name>
<sequence length="447" mass="50107">MPAPEALLAWLATPALLTVALVLSGPWRLSDSPLPRSLVRELERRQQDLSRLEAAADAGARAGAFPRRRAPLAAADLLGCSALKEVTSVSFVGSGITKRVLRATLPSSGEEIALKSVHWAGNDVSRCVQRYGHPGGCYRLAAYKLLQEAVLMQSLDHPGIVKLRGRCYDRSSAPEMKVVTMLELGTPLEMINLLQTPWEERFKICLDLVELLYYLANSPLGSIVLLDFQTRQFVMVNGSLKVTDLDDVSTKEPSCQLDHDCTLEFPTKRFSLRCGMHKRCEGINEKKNLFNAYRYFFTYLLPHTAPLVLQPLLKDILNATGNLRFGANETLRAFQKVLHLYKSGLYLQKKTTYLKDYVALKGFQSRDAEDYKCWPSYHHLGCMLSVHNPEEAASICSSHPQCQHFIITPRRTWTGRPLALFQSNFSDLIPEGNMVVYIKRSAFSGSL</sequence>
<feature type="domain" description="Protein kinase" evidence="1">
    <location>
        <begin position="86"/>
        <end position="447"/>
    </location>
</feature>
<organism evidence="2 3">
    <name type="scientific">Pogona vitticeps</name>
    <name type="common">central bearded dragon</name>
    <dbReference type="NCBI Taxonomy" id="103695"/>
    <lineage>
        <taxon>Eukaryota</taxon>
        <taxon>Metazoa</taxon>
        <taxon>Chordata</taxon>
        <taxon>Craniata</taxon>
        <taxon>Vertebrata</taxon>
        <taxon>Euteleostomi</taxon>
        <taxon>Lepidosauria</taxon>
        <taxon>Squamata</taxon>
        <taxon>Bifurcata</taxon>
        <taxon>Unidentata</taxon>
        <taxon>Episquamata</taxon>
        <taxon>Toxicofera</taxon>
        <taxon>Iguania</taxon>
        <taxon>Acrodonta</taxon>
        <taxon>Agamidae</taxon>
        <taxon>Amphibolurinae</taxon>
        <taxon>Pogona</taxon>
    </lineage>
</organism>
<dbReference type="GO" id="GO:0005576">
    <property type="term" value="C:extracellular region"/>
    <property type="evidence" value="ECO:0007669"/>
    <property type="project" value="TreeGrafter"/>
</dbReference>
<dbReference type="KEGG" id="pvt:110090554"/>
<dbReference type="InterPro" id="IPR022049">
    <property type="entry name" value="FAM69_kinase_dom"/>
</dbReference>
<dbReference type="Gene3D" id="1.10.510.10">
    <property type="entry name" value="Transferase(Phosphotransferase) domain 1"/>
    <property type="match status" value="1"/>
</dbReference>
<dbReference type="RefSeq" id="XP_020669867.2">
    <property type="nucleotide sequence ID" value="XM_020814208.2"/>
</dbReference>
<dbReference type="InterPro" id="IPR000719">
    <property type="entry name" value="Prot_kinase_dom"/>
</dbReference>
<reference evidence="2" key="1">
    <citation type="submission" date="2025-05" db="UniProtKB">
        <authorList>
            <consortium name="RefSeq"/>
        </authorList>
    </citation>
    <scope>NUCLEOTIDE SEQUENCE [LARGE SCALE GENOMIC DNA]</scope>
</reference>
<dbReference type="GO" id="GO:0004715">
    <property type="term" value="F:non-membrane spanning protein tyrosine kinase activity"/>
    <property type="evidence" value="ECO:0007669"/>
    <property type="project" value="InterPro"/>
</dbReference>
<dbReference type="Pfam" id="PF12260">
    <property type="entry name" value="PIP49_C"/>
    <property type="match status" value="1"/>
</dbReference>
<dbReference type="InterPro" id="IPR011009">
    <property type="entry name" value="Kinase-like_dom_sf"/>
</dbReference>
<dbReference type="Proteomes" id="UP001652642">
    <property type="component" value="Chromosome 1"/>
</dbReference>
<protein>
    <submittedName>
        <fullName evidence="3">Extracellular tyrosine-protein kinase PKDCC-like</fullName>
    </submittedName>
</protein>
<dbReference type="OrthoDB" id="4062651at2759"/>
<dbReference type="PANTHER" id="PTHR46448">
    <property type="entry name" value="PROTEIN KINASE DOMAIN-CONTAINING PROTEIN"/>
    <property type="match status" value="1"/>
</dbReference>
<dbReference type="PROSITE" id="PS50011">
    <property type="entry name" value="PROTEIN_KINASE_DOM"/>
    <property type="match status" value="1"/>
</dbReference>
<dbReference type="InParanoid" id="A0A6J0VAI9"/>
<dbReference type="GeneID" id="110090554"/>
<dbReference type="AlphaFoldDB" id="A0A6J0VAI9"/>
<dbReference type="SUPFAM" id="SSF56112">
    <property type="entry name" value="Protein kinase-like (PK-like)"/>
    <property type="match status" value="1"/>
</dbReference>
<dbReference type="GO" id="GO:0001501">
    <property type="term" value="P:skeletal system development"/>
    <property type="evidence" value="ECO:0007669"/>
    <property type="project" value="TreeGrafter"/>
</dbReference>
<accession>A0A6J0VAI9</accession>
<keyword evidence="2" id="KW-1185">Reference proteome</keyword>
<dbReference type="PANTHER" id="PTHR46448:SF2">
    <property type="entry name" value="PROTEIN KINASE DOMAIN-CONTAINING PROTEIN"/>
    <property type="match status" value="1"/>
</dbReference>
<proteinExistence type="predicted"/>
<evidence type="ECO:0000259" key="1">
    <source>
        <dbReference type="PROSITE" id="PS50011"/>
    </source>
</evidence>
<dbReference type="InterPro" id="IPR042983">
    <property type="entry name" value="PKDCC"/>
</dbReference>
<reference evidence="3" key="2">
    <citation type="submission" date="2025-08" db="UniProtKB">
        <authorList>
            <consortium name="RefSeq"/>
        </authorList>
    </citation>
    <scope>IDENTIFICATION</scope>
</reference>
<evidence type="ECO:0000313" key="3">
    <source>
        <dbReference type="RefSeq" id="XP_020669867.2"/>
    </source>
</evidence>
<gene>
    <name evidence="3" type="primary">LOC110090554</name>
</gene>
<evidence type="ECO:0000313" key="2">
    <source>
        <dbReference type="Proteomes" id="UP001652642"/>
    </source>
</evidence>